<evidence type="ECO:0000256" key="1">
    <source>
        <dbReference type="ARBA" id="ARBA00022723"/>
    </source>
</evidence>
<sequence length="66" mass="7214">MTEAQPPAPRHVKCPSCGRPSLYAPENRFRPFCSERCKLHDLGAWANESFRLASPEDPGLDAGSAS</sequence>
<dbReference type="EMBL" id="JARVII010000003">
    <property type="protein sequence ID" value="MDG9698691.1"/>
    <property type="molecule type" value="Genomic_DNA"/>
</dbReference>
<comment type="cofactor">
    <cofactor evidence="3">
        <name>Zn(2+)</name>
        <dbReference type="ChEBI" id="CHEBI:29105"/>
    </cofactor>
    <text evidence="3">Binds 1 zinc ion.</text>
</comment>
<dbReference type="HAMAP" id="MF_00649">
    <property type="entry name" value="DNA_gyrase_inhibitor_YacG"/>
    <property type="match status" value="1"/>
</dbReference>
<dbReference type="Pfam" id="PF03884">
    <property type="entry name" value="YacG"/>
    <property type="match status" value="1"/>
</dbReference>
<dbReference type="InterPro" id="IPR005584">
    <property type="entry name" value="DNA_gyrase_inhibitor_YacG"/>
</dbReference>
<dbReference type="GO" id="GO:0006355">
    <property type="term" value="P:regulation of DNA-templated transcription"/>
    <property type="evidence" value="ECO:0007669"/>
    <property type="project" value="InterPro"/>
</dbReference>
<evidence type="ECO:0000256" key="2">
    <source>
        <dbReference type="ARBA" id="ARBA00022833"/>
    </source>
</evidence>
<feature type="binding site" evidence="3">
    <location>
        <position position="33"/>
    </location>
    <ligand>
        <name>Zn(2+)</name>
        <dbReference type="ChEBI" id="CHEBI:29105"/>
    </ligand>
</feature>
<evidence type="ECO:0000313" key="4">
    <source>
        <dbReference type="EMBL" id="MDG9698691.1"/>
    </source>
</evidence>
<proteinExistence type="inferred from homology"/>
<keyword evidence="1 3" id="KW-0479">Metal-binding</keyword>
<evidence type="ECO:0000256" key="3">
    <source>
        <dbReference type="HAMAP-Rule" id="MF_00649"/>
    </source>
</evidence>
<comment type="similarity">
    <text evidence="3">Belongs to the DNA gyrase inhibitor YacG family.</text>
</comment>
<dbReference type="GO" id="GO:0008657">
    <property type="term" value="F:DNA topoisomerase type II (double strand cut, ATP-hydrolyzing) inhibitor activity"/>
    <property type="evidence" value="ECO:0007669"/>
    <property type="project" value="UniProtKB-UniRule"/>
</dbReference>
<dbReference type="InterPro" id="IPR013088">
    <property type="entry name" value="Znf_NHR/GATA"/>
</dbReference>
<dbReference type="AlphaFoldDB" id="A0AAW6RKA0"/>
<accession>A0AAW6RKA0</accession>
<protein>
    <recommendedName>
        <fullName evidence="3">DNA gyrase inhibitor YacG</fullName>
    </recommendedName>
</protein>
<gene>
    <name evidence="3" type="primary">yacG</name>
    <name evidence="4" type="ORF">QB898_02975</name>
</gene>
<reference evidence="4 5" key="1">
    <citation type="submission" date="2023-04" db="EMBL/GenBank/DDBJ databases">
        <title>Ottowia paracancer sp. nov., isolated from human stomach.</title>
        <authorList>
            <person name="Song Y."/>
        </authorList>
    </citation>
    <scope>NUCLEOTIDE SEQUENCE [LARGE SCALE GENOMIC DNA]</scope>
    <source>
        <strain evidence="4 5">10c7w1</strain>
    </source>
</reference>
<dbReference type="GO" id="GO:0008270">
    <property type="term" value="F:zinc ion binding"/>
    <property type="evidence" value="ECO:0007669"/>
    <property type="project" value="UniProtKB-UniRule"/>
</dbReference>
<dbReference type="Gene3D" id="3.30.50.10">
    <property type="entry name" value="Erythroid Transcription Factor GATA-1, subunit A"/>
    <property type="match status" value="1"/>
</dbReference>
<organism evidence="4 5">
    <name type="scientific">Ottowia cancrivicina</name>
    <dbReference type="NCBI Taxonomy" id="3040346"/>
    <lineage>
        <taxon>Bacteria</taxon>
        <taxon>Pseudomonadati</taxon>
        <taxon>Pseudomonadota</taxon>
        <taxon>Betaproteobacteria</taxon>
        <taxon>Burkholderiales</taxon>
        <taxon>Comamonadaceae</taxon>
        <taxon>Ottowia</taxon>
    </lineage>
</organism>
<dbReference type="RefSeq" id="WP_082203248.1">
    <property type="nucleotide sequence ID" value="NZ_JARVII010000003.1"/>
</dbReference>
<dbReference type="Proteomes" id="UP001237156">
    <property type="component" value="Unassembled WGS sequence"/>
</dbReference>
<dbReference type="PANTHER" id="PTHR36150">
    <property type="entry name" value="DNA GYRASE INHIBITOR YACG"/>
    <property type="match status" value="1"/>
</dbReference>
<evidence type="ECO:0000313" key="5">
    <source>
        <dbReference type="Proteomes" id="UP001237156"/>
    </source>
</evidence>
<feature type="binding site" evidence="3">
    <location>
        <position position="17"/>
    </location>
    <ligand>
        <name>Zn(2+)</name>
        <dbReference type="ChEBI" id="CHEBI:29105"/>
    </ligand>
</feature>
<dbReference type="PANTHER" id="PTHR36150:SF1">
    <property type="entry name" value="DNA GYRASE INHIBITOR YACG"/>
    <property type="match status" value="1"/>
</dbReference>
<keyword evidence="2 3" id="KW-0862">Zinc</keyword>
<comment type="subunit">
    <text evidence="3">Interacts with GyrB.</text>
</comment>
<comment type="caution">
    <text evidence="4">The sequence shown here is derived from an EMBL/GenBank/DDBJ whole genome shotgun (WGS) entry which is preliminary data.</text>
</comment>
<feature type="binding site" evidence="3">
    <location>
        <position position="14"/>
    </location>
    <ligand>
        <name>Zn(2+)</name>
        <dbReference type="ChEBI" id="CHEBI:29105"/>
    </ligand>
</feature>
<name>A0AAW6RKA0_9BURK</name>
<comment type="function">
    <text evidence="3">Inhibits all the catalytic activities of DNA gyrase by preventing its interaction with DNA. Acts by binding directly to the C-terminal domain of GyrB, which probably disrupts DNA binding by the gyrase.</text>
</comment>
<keyword evidence="5" id="KW-1185">Reference proteome</keyword>
<feature type="binding site" evidence="3">
    <location>
        <position position="37"/>
    </location>
    <ligand>
        <name>Zn(2+)</name>
        <dbReference type="ChEBI" id="CHEBI:29105"/>
    </ligand>
</feature>
<dbReference type="SUPFAM" id="SSF57716">
    <property type="entry name" value="Glucocorticoid receptor-like (DNA-binding domain)"/>
    <property type="match status" value="1"/>
</dbReference>